<dbReference type="EMBL" id="VIBQ01000009">
    <property type="protein sequence ID" value="KAB8336904.1"/>
    <property type="molecule type" value="Genomic_DNA"/>
</dbReference>
<dbReference type="Proteomes" id="UP000327013">
    <property type="component" value="Unassembled WGS sequence"/>
</dbReference>
<dbReference type="AlphaFoldDB" id="A0A5N6KNV7"/>
<reference evidence="1 2" key="1">
    <citation type="submission" date="2019-06" db="EMBL/GenBank/DDBJ databases">
        <title>A chromosomal-level reference genome of Carpinus fangiana (Coryloideae, Betulaceae).</title>
        <authorList>
            <person name="Yang X."/>
            <person name="Wang Z."/>
            <person name="Zhang L."/>
            <person name="Hao G."/>
            <person name="Liu J."/>
            <person name="Yang Y."/>
        </authorList>
    </citation>
    <scope>NUCLEOTIDE SEQUENCE [LARGE SCALE GENOMIC DNA]</scope>
    <source>
        <strain evidence="1">Cfa_2016G</strain>
        <tissue evidence="1">Leaf</tissue>
    </source>
</reference>
<gene>
    <name evidence="1" type="ORF">FH972_021211</name>
</gene>
<comment type="caution">
    <text evidence="1">The sequence shown here is derived from an EMBL/GenBank/DDBJ whole genome shotgun (WGS) entry which is preliminary data.</text>
</comment>
<organism evidence="1 2">
    <name type="scientific">Carpinus fangiana</name>
    <dbReference type="NCBI Taxonomy" id="176857"/>
    <lineage>
        <taxon>Eukaryota</taxon>
        <taxon>Viridiplantae</taxon>
        <taxon>Streptophyta</taxon>
        <taxon>Embryophyta</taxon>
        <taxon>Tracheophyta</taxon>
        <taxon>Spermatophyta</taxon>
        <taxon>Magnoliopsida</taxon>
        <taxon>eudicotyledons</taxon>
        <taxon>Gunneridae</taxon>
        <taxon>Pentapetalae</taxon>
        <taxon>rosids</taxon>
        <taxon>fabids</taxon>
        <taxon>Fagales</taxon>
        <taxon>Betulaceae</taxon>
        <taxon>Carpinus</taxon>
    </lineage>
</organism>
<evidence type="ECO:0000313" key="1">
    <source>
        <dbReference type="EMBL" id="KAB8336904.1"/>
    </source>
</evidence>
<proteinExistence type="predicted"/>
<sequence>MACRWSAQVEVDLADDRIVFATIPSRKSPDKNAVVLADWLQRPSWRGHPHGGLLSVGSHSLDKSWCRYCSLLGTGTARTASPIHRDDAPPFHRLRHPFTTGPSSVESTVAGANLRVEANKQLRTWAASEQDGSTLQVAVNGSMPQLLCWAASR</sequence>
<name>A0A5N6KNV7_9ROSI</name>
<keyword evidence="2" id="KW-1185">Reference proteome</keyword>
<accession>A0A5N6KNV7</accession>
<protein>
    <submittedName>
        <fullName evidence="1">Uncharacterized protein</fullName>
    </submittedName>
</protein>
<evidence type="ECO:0000313" key="2">
    <source>
        <dbReference type="Proteomes" id="UP000327013"/>
    </source>
</evidence>